<dbReference type="PANTHER" id="PTHR30419:SF8">
    <property type="entry name" value="NITROGEN ASSIMILATION TRANSCRIPTIONAL ACTIVATOR-RELATED"/>
    <property type="match status" value="1"/>
</dbReference>
<comment type="similarity">
    <text evidence="1">Belongs to the LysR transcriptional regulatory family.</text>
</comment>
<evidence type="ECO:0000259" key="5">
    <source>
        <dbReference type="PROSITE" id="PS50931"/>
    </source>
</evidence>
<dbReference type="AlphaFoldDB" id="A0A193GE34"/>
<keyword evidence="3" id="KW-0238">DNA-binding</keyword>
<protein>
    <recommendedName>
        <fullName evidence="5">HTH lysR-type domain-containing protein</fullName>
    </recommendedName>
</protein>
<dbReference type="STRING" id="463014.BAU07_12930"/>
<dbReference type="InterPro" id="IPR036390">
    <property type="entry name" value="WH_DNA-bd_sf"/>
</dbReference>
<dbReference type="InterPro" id="IPR000847">
    <property type="entry name" value="LysR_HTH_N"/>
</dbReference>
<dbReference type="KEGG" id="bfz:BAU07_12930"/>
<keyword evidence="2" id="KW-0805">Transcription regulation</keyword>
<reference evidence="6 7" key="1">
    <citation type="submission" date="2016-06" db="EMBL/GenBank/DDBJ databases">
        <title>Complete genome sequences of Bordetella bronchialis and Bordetella flabilis.</title>
        <authorList>
            <person name="LiPuma J.J."/>
            <person name="Spilker T."/>
        </authorList>
    </citation>
    <scope>NUCLEOTIDE SEQUENCE [LARGE SCALE GENOMIC DNA]</scope>
    <source>
        <strain evidence="6 7">AU10664</strain>
    </source>
</reference>
<dbReference type="SUPFAM" id="SSF53850">
    <property type="entry name" value="Periplasmic binding protein-like II"/>
    <property type="match status" value="1"/>
</dbReference>
<dbReference type="GO" id="GO:0003677">
    <property type="term" value="F:DNA binding"/>
    <property type="evidence" value="ECO:0007669"/>
    <property type="project" value="UniProtKB-KW"/>
</dbReference>
<dbReference type="PANTHER" id="PTHR30419">
    <property type="entry name" value="HTH-TYPE TRANSCRIPTIONAL REGULATOR YBHD"/>
    <property type="match status" value="1"/>
</dbReference>
<evidence type="ECO:0000256" key="1">
    <source>
        <dbReference type="ARBA" id="ARBA00009437"/>
    </source>
</evidence>
<evidence type="ECO:0000313" key="6">
    <source>
        <dbReference type="EMBL" id="ANN77878.1"/>
    </source>
</evidence>
<dbReference type="InterPro" id="IPR036388">
    <property type="entry name" value="WH-like_DNA-bd_sf"/>
</dbReference>
<dbReference type="InterPro" id="IPR005119">
    <property type="entry name" value="LysR_subst-bd"/>
</dbReference>
<feature type="domain" description="HTH lysR-type" evidence="5">
    <location>
        <begin position="1"/>
        <end position="58"/>
    </location>
</feature>
<dbReference type="InterPro" id="IPR050950">
    <property type="entry name" value="HTH-type_LysR_regulators"/>
</dbReference>
<dbReference type="Proteomes" id="UP000091926">
    <property type="component" value="Chromosome"/>
</dbReference>
<dbReference type="PRINTS" id="PR00039">
    <property type="entry name" value="HTHLYSR"/>
</dbReference>
<evidence type="ECO:0000256" key="3">
    <source>
        <dbReference type="ARBA" id="ARBA00023125"/>
    </source>
</evidence>
<dbReference type="Pfam" id="PF00126">
    <property type="entry name" value="HTH_1"/>
    <property type="match status" value="1"/>
</dbReference>
<evidence type="ECO:0000256" key="4">
    <source>
        <dbReference type="ARBA" id="ARBA00023163"/>
    </source>
</evidence>
<name>A0A193GE34_9BORD</name>
<dbReference type="Pfam" id="PF03466">
    <property type="entry name" value="LysR_substrate"/>
    <property type="match status" value="1"/>
</dbReference>
<dbReference type="PROSITE" id="PS50931">
    <property type="entry name" value="HTH_LYSR"/>
    <property type="match status" value="1"/>
</dbReference>
<evidence type="ECO:0000313" key="7">
    <source>
        <dbReference type="Proteomes" id="UP000091926"/>
    </source>
</evidence>
<proteinExistence type="inferred from homology"/>
<dbReference type="EMBL" id="CP016172">
    <property type="protein sequence ID" value="ANN77878.1"/>
    <property type="molecule type" value="Genomic_DNA"/>
</dbReference>
<accession>A0A193GE34</accession>
<dbReference type="GO" id="GO:0005829">
    <property type="term" value="C:cytosol"/>
    <property type="evidence" value="ECO:0007669"/>
    <property type="project" value="TreeGrafter"/>
</dbReference>
<gene>
    <name evidence="6" type="ORF">BAU07_12930</name>
</gene>
<dbReference type="Gene3D" id="3.40.190.290">
    <property type="match status" value="1"/>
</dbReference>
<dbReference type="SUPFAM" id="SSF46785">
    <property type="entry name" value="Winged helix' DNA-binding domain"/>
    <property type="match status" value="1"/>
</dbReference>
<organism evidence="6 7">
    <name type="scientific">Bordetella flabilis</name>
    <dbReference type="NCBI Taxonomy" id="463014"/>
    <lineage>
        <taxon>Bacteria</taxon>
        <taxon>Pseudomonadati</taxon>
        <taxon>Pseudomonadota</taxon>
        <taxon>Betaproteobacteria</taxon>
        <taxon>Burkholderiales</taxon>
        <taxon>Alcaligenaceae</taxon>
        <taxon>Bordetella</taxon>
    </lineage>
</organism>
<dbReference type="RefSeq" id="WP_066658266.1">
    <property type="nucleotide sequence ID" value="NZ_CBCSCL010000001.1"/>
</dbReference>
<keyword evidence="7" id="KW-1185">Reference proteome</keyword>
<evidence type="ECO:0000256" key="2">
    <source>
        <dbReference type="ARBA" id="ARBA00023015"/>
    </source>
</evidence>
<keyword evidence="4" id="KW-0804">Transcription</keyword>
<dbReference type="FunFam" id="1.10.10.10:FF:000001">
    <property type="entry name" value="LysR family transcriptional regulator"/>
    <property type="match status" value="1"/>
</dbReference>
<dbReference type="Gene3D" id="1.10.10.10">
    <property type="entry name" value="Winged helix-like DNA-binding domain superfamily/Winged helix DNA-binding domain"/>
    <property type="match status" value="1"/>
</dbReference>
<dbReference type="GO" id="GO:0003700">
    <property type="term" value="F:DNA-binding transcription factor activity"/>
    <property type="evidence" value="ECO:0007669"/>
    <property type="project" value="InterPro"/>
</dbReference>
<dbReference type="OrthoDB" id="464481at2"/>
<sequence length="299" mass="32101">MLDTAHRYFLEVFRTGSVKQAAANLHVVSSAVSRQIAKLEEESGTSLFERRPNGMVPTRAGELLFDYAQRTAMDAQRVRHELRSLRGSESSTIRIGVNETVGRNVLAGILAAYRADHPDVVFRLRSGSSASVAQAVADGSVDIGLAFRIKTGGVKASGIEVRHEIDSPLSAIMAPGHPLASRTRVSLDDLKPYPIALTDSGATVRLLFDACVRNGEGQPFDVAFSSNSSSISYSIVKTGHAITLGGEIILRGEIERGELLAVPLAEPQFARRTLQVQTAADRLLPEAAERFIAALIAAL</sequence>